<dbReference type="PANTHER" id="PTHR35889:SF3">
    <property type="entry name" value="F-BOX DOMAIN-CONTAINING PROTEIN"/>
    <property type="match status" value="1"/>
</dbReference>
<dbReference type="InterPro" id="IPR022655">
    <property type="entry name" value="DUF1553"/>
</dbReference>
<dbReference type="Pfam" id="PF07583">
    <property type="entry name" value="PSCyt2"/>
    <property type="match status" value="1"/>
</dbReference>
<keyword evidence="6" id="KW-1185">Reference proteome</keyword>
<dbReference type="Pfam" id="PF07635">
    <property type="entry name" value="PSCyt1"/>
    <property type="match status" value="1"/>
</dbReference>
<evidence type="ECO:0000256" key="1">
    <source>
        <dbReference type="ARBA" id="ARBA00022723"/>
    </source>
</evidence>
<dbReference type="RefSeq" id="WP_146520956.1">
    <property type="nucleotide sequence ID" value="NZ_CP151726.1"/>
</dbReference>
<dbReference type="InterPro" id="IPR011429">
    <property type="entry name" value="Cyt_c_Planctomycete-type"/>
</dbReference>
<dbReference type="GO" id="GO:0020037">
    <property type="term" value="F:heme binding"/>
    <property type="evidence" value="ECO:0007669"/>
    <property type="project" value="InterPro"/>
</dbReference>
<proteinExistence type="predicted"/>
<dbReference type="PROSITE" id="PS51007">
    <property type="entry name" value="CYTC"/>
    <property type="match status" value="1"/>
</dbReference>
<dbReference type="InterPro" id="IPR011444">
    <property type="entry name" value="DUF1549"/>
</dbReference>
<accession>A0A5C6AUI0</accession>
<feature type="domain" description="Cytochrome c" evidence="4">
    <location>
        <begin position="63"/>
        <end position="184"/>
    </location>
</feature>
<dbReference type="PANTHER" id="PTHR35889">
    <property type="entry name" value="CYCLOINULO-OLIGOSACCHARIDE FRUCTANOTRANSFERASE-RELATED"/>
    <property type="match status" value="1"/>
</dbReference>
<dbReference type="OrthoDB" id="127107at2"/>
<dbReference type="EMBL" id="SJPN01000004">
    <property type="protein sequence ID" value="TWU02672.1"/>
    <property type="molecule type" value="Genomic_DNA"/>
</dbReference>
<protein>
    <submittedName>
        <fullName evidence="5">Planctomycete cytochrome C</fullName>
    </submittedName>
</protein>
<evidence type="ECO:0000313" key="6">
    <source>
        <dbReference type="Proteomes" id="UP000320176"/>
    </source>
</evidence>
<keyword evidence="2 3" id="KW-0408">Iron</keyword>
<dbReference type="InterPro" id="IPR009056">
    <property type="entry name" value="Cyt_c-like_dom"/>
</dbReference>
<dbReference type="GO" id="GO:0046872">
    <property type="term" value="F:metal ion binding"/>
    <property type="evidence" value="ECO:0007669"/>
    <property type="project" value="UniProtKB-KW"/>
</dbReference>
<name>A0A5C6AUI0_9BACT</name>
<dbReference type="GO" id="GO:0009055">
    <property type="term" value="F:electron transfer activity"/>
    <property type="evidence" value="ECO:0007669"/>
    <property type="project" value="InterPro"/>
</dbReference>
<evidence type="ECO:0000259" key="4">
    <source>
        <dbReference type="PROSITE" id="PS51007"/>
    </source>
</evidence>
<evidence type="ECO:0000256" key="3">
    <source>
        <dbReference type="PROSITE-ProRule" id="PRU00433"/>
    </source>
</evidence>
<evidence type="ECO:0000313" key="5">
    <source>
        <dbReference type="EMBL" id="TWU02672.1"/>
    </source>
</evidence>
<dbReference type="Pfam" id="PF07587">
    <property type="entry name" value="PSD1"/>
    <property type="match status" value="1"/>
</dbReference>
<evidence type="ECO:0000256" key="2">
    <source>
        <dbReference type="ARBA" id="ARBA00023004"/>
    </source>
</evidence>
<keyword evidence="3" id="KW-0349">Heme</keyword>
<gene>
    <name evidence="5" type="ORF">Pla52n_37300</name>
</gene>
<sequence length="833" mass="93334">MNTTCIIQCEPTKRNATKDFLVATGKLLLPIAFVFLVDVVDAAEPEKTTPENSPTAASAIKSNATADDMKLFEQHIRPLFVAKCYECHAGENEEGGLRLDSSDLLRKGGDSGPIVVAGSPAESLLVSAINYDGLEMPPDAPLSVKEKELIDQWIRRGAVWPEFGEQSETDANDADVKSWWAAQPIDPAAPQNIARVHSPSLIDAYIDDKLAEHDLHRAPVADRTNLIRRLSFDLLGVPPTPDQIDRFLADNSPDAYQRLVDRLFADPQYGERMGRLWLDVVRYADSDGWRQDAYRPAAWRYRQWVVDAFNSGMPYDQFVALQLAGDEIAPHDPDSKAAVGFYRHGIYEYNQRNAEGQWQDIVDELTDVTADVFLATGLACAKCHDHKFDPIPRSDYYNLRSVFEPVVFVDERLPDRMPSPAEQAEIDRLMQQLAEIEGDAIKKLGDGVVDRFPLHVQAMFRKPVEQRTSYEHQIAYLVGRQFFEEGATQSKVESKIGKEKAARRKELLSELDRLGANPYATVQYMTIRDFDGPVRPTRLPGRTSGVAFEPAAPTIFPDRELTPQPPIDAPQSTGRRTALAQWITSNDNPITARVIVNRLWQYHFGTGLVSSPNDFGRLGEPPSHPDLLDALAQRLMQSGWDLQSIQRMIVMSAAYQQSSIHPNETDAMRVDSGNRMLWHHHVRRLDAEQYRDSLLVAMDTMDSTYGGPSVSGAPPRRSIYLRRMRNSSDEMLSLLDCPPGVVGTAKRDVTVTAPQSLMMINSPRLLSVSQKFAERVRRDVTHLGDGNEAFIRYAHRVITGRPAADHVVELLADQSDTDICHILLNSNAFLFIE</sequence>
<organism evidence="5 6">
    <name type="scientific">Stieleria varia</name>
    <dbReference type="NCBI Taxonomy" id="2528005"/>
    <lineage>
        <taxon>Bacteria</taxon>
        <taxon>Pseudomonadati</taxon>
        <taxon>Planctomycetota</taxon>
        <taxon>Planctomycetia</taxon>
        <taxon>Pirellulales</taxon>
        <taxon>Pirellulaceae</taxon>
        <taxon>Stieleria</taxon>
    </lineage>
</organism>
<dbReference type="Proteomes" id="UP000320176">
    <property type="component" value="Unassembled WGS sequence"/>
</dbReference>
<comment type="caution">
    <text evidence="5">The sequence shown here is derived from an EMBL/GenBank/DDBJ whole genome shotgun (WGS) entry which is preliminary data.</text>
</comment>
<reference evidence="5 6" key="1">
    <citation type="submission" date="2019-02" db="EMBL/GenBank/DDBJ databases">
        <title>Deep-cultivation of Planctomycetes and their phenomic and genomic characterization uncovers novel biology.</title>
        <authorList>
            <person name="Wiegand S."/>
            <person name="Jogler M."/>
            <person name="Boedeker C."/>
            <person name="Pinto D."/>
            <person name="Vollmers J."/>
            <person name="Rivas-Marin E."/>
            <person name="Kohn T."/>
            <person name="Peeters S.H."/>
            <person name="Heuer A."/>
            <person name="Rast P."/>
            <person name="Oberbeckmann S."/>
            <person name="Bunk B."/>
            <person name="Jeske O."/>
            <person name="Meyerdierks A."/>
            <person name="Storesund J.E."/>
            <person name="Kallscheuer N."/>
            <person name="Luecker S."/>
            <person name="Lage O.M."/>
            <person name="Pohl T."/>
            <person name="Merkel B.J."/>
            <person name="Hornburger P."/>
            <person name="Mueller R.-W."/>
            <person name="Bruemmer F."/>
            <person name="Labrenz M."/>
            <person name="Spormann A.M."/>
            <person name="Op Den Camp H."/>
            <person name="Overmann J."/>
            <person name="Amann R."/>
            <person name="Jetten M.S.M."/>
            <person name="Mascher T."/>
            <person name="Medema M.H."/>
            <person name="Devos D.P."/>
            <person name="Kaster A.-K."/>
            <person name="Ovreas L."/>
            <person name="Rohde M."/>
            <person name="Galperin M.Y."/>
            <person name="Jogler C."/>
        </authorList>
    </citation>
    <scope>NUCLEOTIDE SEQUENCE [LARGE SCALE GENOMIC DNA]</scope>
    <source>
        <strain evidence="5 6">Pla52n</strain>
    </source>
</reference>
<keyword evidence="1 3" id="KW-0479">Metal-binding</keyword>
<dbReference type="AlphaFoldDB" id="A0A5C6AUI0"/>